<dbReference type="EMBL" id="KV425609">
    <property type="protein sequence ID" value="KZT21237.1"/>
    <property type="molecule type" value="Genomic_DNA"/>
</dbReference>
<gene>
    <name evidence="1" type="ORF">NEOLEDRAFT_1181862</name>
</gene>
<name>A0A165PM65_9AGAM</name>
<proteinExistence type="predicted"/>
<evidence type="ECO:0000313" key="2">
    <source>
        <dbReference type="Proteomes" id="UP000076761"/>
    </source>
</evidence>
<protein>
    <recommendedName>
        <fullName evidence="3">Integrase zinc-binding domain-containing protein</fullName>
    </recommendedName>
</protein>
<dbReference type="OrthoDB" id="3035440at2759"/>
<reference evidence="1 2" key="1">
    <citation type="journal article" date="2016" name="Mol. Biol. Evol.">
        <title>Comparative Genomics of Early-Diverging Mushroom-Forming Fungi Provides Insights into the Origins of Lignocellulose Decay Capabilities.</title>
        <authorList>
            <person name="Nagy L.G."/>
            <person name="Riley R."/>
            <person name="Tritt A."/>
            <person name="Adam C."/>
            <person name="Daum C."/>
            <person name="Floudas D."/>
            <person name="Sun H."/>
            <person name="Yadav J.S."/>
            <person name="Pangilinan J."/>
            <person name="Larsson K.H."/>
            <person name="Matsuura K."/>
            <person name="Barry K."/>
            <person name="Labutti K."/>
            <person name="Kuo R."/>
            <person name="Ohm R.A."/>
            <person name="Bhattacharya S.S."/>
            <person name="Shirouzu T."/>
            <person name="Yoshinaga Y."/>
            <person name="Martin F.M."/>
            <person name="Grigoriev I.V."/>
            <person name="Hibbett D.S."/>
        </authorList>
    </citation>
    <scope>NUCLEOTIDE SEQUENCE [LARGE SCALE GENOMIC DNA]</scope>
    <source>
        <strain evidence="1 2">HHB14362 ss-1</strain>
    </source>
</reference>
<dbReference type="STRING" id="1314782.A0A165PM65"/>
<keyword evidence="2" id="KW-1185">Reference proteome</keyword>
<accession>A0A165PM65</accession>
<organism evidence="1 2">
    <name type="scientific">Neolentinus lepideus HHB14362 ss-1</name>
    <dbReference type="NCBI Taxonomy" id="1314782"/>
    <lineage>
        <taxon>Eukaryota</taxon>
        <taxon>Fungi</taxon>
        <taxon>Dikarya</taxon>
        <taxon>Basidiomycota</taxon>
        <taxon>Agaricomycotina</taxon>
        <taxon>Agaricomycetes</taxon>
        <taxon>Gloeophyllales</taxon>
        <taxon>Gloeophyllaceae</taxon>
        <taxon>Neolentinus</taxon>
    </lineage>
</organism>
<dbReference type="AlphaFoldDB" id="A0A165PM65"/>
<dbReference type="InParanoid" id="A0A165PM65"/>
<dbReference type="Proteomes" id="UP000076761">
    <property type="component" value="Unassembled WGS sequence"/>
</dbReference>
<evidence type="ECO:0008006" key="3">
    <source>
        <dbReference type="Google" id="ProtNLM"/>
    </source>
</evidence>
<evidence type="ECO:0000313" key="1">
    <source>
        <dbReference type="EMBL" id="KZT21237.1"/>
    </source>
</evidence>
<sequence>MVIKMDARYVKGMLKNPDIAPSANDPPVNEDEEGEYEDWIDKVHGFVHFVNPVPYIVEHPSVAVYMDEVTEDSVRFVEEDQDDDYSKVPRTDKARKNDKHLVLLTEWFEKLEQPKEIPDDKYEGFVKYATRFFPTGGKLWHKNKLGTHQQVVFGNKWMTLLRQVHNDVGHHRIYVMQVLLMEHFWWPWIAQDVACGIHPGPALR</sequence>
<dbReference type="Gene3D" id="1.10.340.70">
    <property type="match status" value="1"/>
</dbReference>